<sequence length="292" mass="34106">MTIAFRPLTLEDGPALRAALDLCPQKASDYTFVNLWAWNGQRRYDVAFDGDLAWLRATSPKEELWAPLGDWEKADWETLLRQSFHRGALFRRVPEKLARLLARRLGPSVSIEEERDQWEYLYLVDELIALEGNRFHKKKNLVNQFLKSYDWRYVSLSADDGPMIVDLQQAWCRRRNCDETEGLKEENEAIARVLRDWRTFPDLMGGALVVNETLVAYTVAEALDDTVVIHFEKGLSDYKGVYQAINRIFLERLASFRYVNREQDLGEEGLRKAKMSYNPVDFLRKYAVAWRT</sequence>
<dbReference type="RefSeq" id="WP_274374671.1">
    <property type="nucleotide sequence ID" value="NZ_CP072943.1"/>
</dbReference>
<evidence type="ECO:0000313" key="3">
    <source>
        <dbReference type="Proteomes" id="UP000671879"/>
    </source>
</evidence>
<organism evidence="2 3">
    <name type="scientific">Aminithiophilus ramosus</name>
    <dbReference type="NCBI Taxonomy" id="3029084"/>
    <lineage>
        <taxon>Bacteria</taxon>
        <taxon>Thermotogati</taxon>
        <taxon>Synergistota</taxon>
        <taxon>Synergistia</taxon>
        <taxon>Synergistales</taxon>
        <taxon>Aminithiophilaceae</taxon>
        <taxon>Aminithiophilus</taxon>
    </lineage>
</organism>
<accession>A0A9Q7EYD4</accession>
<protein>
    <submittedName>
        <fullName evidence="2">DUF2156 domain-containing protein</fullName>
    </submittedName>
</protein>
<proteinExistence type="predicted"/>
<feature type="domain" description="Phosphatidylglycerol lysyltransferase C-terminal" evidence="1">
    <location>
        <begin position="23"/>
        <end position="288"/>
    </location>
</feature>
<keyword evidence="3" id="KW-1185">Reference proteome</keyword>
<reference evidence="3" key="1">
    <citation type="submission" date="2021-04" db="EMBL/GenBank/DDBJ databases">
        <title>A novel Synergistetes isolate from a pyrite-forming mixed culture.</title>
        <authorList>
            <person name="Bunk B."/>
            <person name="Sproer C."/>
            <person name="Spring S."/>
            <person name="Pester M."/>
        </authorList>
    </citation>
    <scope>NUCLEOTIDE SEQUENCE [LARGE SCALE GENOMIC DNA]</scope>
    <source>
        <strain evidence="3">J.5.4.2-T.3.5.2</strain>
    </source>
</reference>
<evidence type="ECO:0000259" key="1">
    <source>
        <dbReference type="Pfam" id="PF09924"/>
    </source>
</evidence>
<dbReference type="InterPro" id="IPR016732">
    <property type="entry name" value="UCP018688"/>
</dbReference>
<gene>
    <name evidence="2" type="ORF">KAR29_05800</name>
</gene>
<dbReference type="InterPro" id="IPR024320">
    <property type="entry name" value="LPG_synthase_C"/>
</dbReference>
<dbReference type="KEGG" id="aram:KAR29_05800"/>
<dbReference type="SUPFAM" id="SSF55729">
    <property type="entry name" value="Acyl-CoA N-acyltransferases (Nat)"/>
    <property type="match status" value="2"/>
</dbReference>
<dbReference type="EMBL" id="CP072943">
    <property type="protein sequence ID" value="QTX33385.1"/>
    <property type="molecule type" value="Genomic_DNA"/>
</dbReference>
<dbReference type="Gene3D" id="3.40.630.30">
    <property type="match status" value="1"/>
</dbReference>
<dbReference type="InterPro" id="IPR016181">
    <property type="entry name" value="Acyl_CoA_acyltransferase"/>
</dbReference>
<dbReference type="PANTHER" id="PTHR41373">
    <property type="entry name" value="DUF2156 DOMAIN-CONTAINING PROTEIN"/>
    <property type="match status" value="1"/>
</dbReference>
<dbReference type="AlphaFoldDB" id="A0A9Q7EYD4"/>
<dbReference type="PIRSF" id="PIRSF018688">
    <property type="entry name" value="UCP018688"/>
    <property type="match status" value="1"/>
</dbReference>
<name>A0A9Q7EYD4_9BACT</name>
<dbReference type="PANTHER" id="PTHR41373:SF1">
    <property type="entry name" value="PHOSPHATIDYLGLYCEROL LYSYLTRANSFERASE C-TERMINAL DOMAIN-CONTAINING PROTEIN"/>
    <property type="match status" value="1"/>
</dbReference>
<evidence type="ECO:0000313" key="2">
    <source>
        <dbReference type="EMBL" id="QTX33385.1"/>
    </source>
</evidence>
<dbReference type="Pfam" id="PF09924">
    <property type="entry name" value="LPG_synthase_C"/>
    <property type="match status" value="1"/>
</dbReference>
<dbReference type="Proteomes" id="UP000671879">
    <property type="component" value="Chromosome"/>
</dbReference>